<comment type="caution">
    <text evidence="7">The sequence shown here is derived from an EMBL/GenBank/DDBJ whole genome shotgun (WGS) entry which is preliminary data.</text>
</comment>
<evidence type="ECO:0000313" key="8">
    <source>
        <dbReference type="Proteomes" id="UP000054251"/>
    </source>
</evidence>
<evidence type="ECO:0000259" key="6">
    <source>
        <dbReference type="PROSITE" id="PS50850"/>
    </source>
</evidence>
<proteinExistence type="predicted"/>
<evidence type="ECO:0000256" key="1">
    <source>
        <dbReference type="ARBA" id="ARBA00004141"/>
    </source>
</evidence>
<dbReference type="Proteomes" id="UP000054251">
    <property type="component" value="Unassembled WGS sequence"/>
</dbReference>
<feature type="transmembrane region" description="Helical" evidence="5">
    <location>
        <begin position="484"/>
        <end position="503"/>
    </location>
</feature>
<evidence type="ECO:0000256" key="3">
    <source>
        <dbReference type="ARBA" id="ARBA00022989"/>
    </source>
</evidence>
<keyword evidence="2 5" id="KW-0812">Transmembrane</keyword>
<dbReference type="RefSeq" id="XP_015466898.1">
    <property type="nucleotide sequence ID" value="XM_015612274.1"/>
</dbReference>
<dbReference type="PROSITE" id="PS50850">
    <property type="entry name" value="MFS"/>
    <property type="match status" value="1"/>
</dbReference>
<feature type="transmembrane region" description="Helical" evidence="5">
    <location>
        <begin position="515"/>
        <end position="536"/>
    </location>
</feature>
<feature type="transmembrane region" description="Helical" evidence="5">
    <location>
        <begin position="424"/>
        <end position="442"/>
    </location>
</feature>
<keyword evidence="4 5" id="KW-0472">Membrane</keyword>
<reference evidence="7 8" key="1">
    <citation type="submission" date="2015-11" db="EMBL/GenBank/DDBJ databases">
        <title>The genome of Debaryomyces fabryi.</title>
        <authorList>
            <person name="Tafer H."/>
            <person name="Lopandic K."/>
        </authorList>
    </citation>
    <scope>NUCLEOTIDE SEQUENCE [LARGE SCALE GENOMIC DNA]</scope>
    <source>
        <strain evidence="7 8">CBS 789</strain>
    </source>
</reference>
<dbReference type="PANTHER" id="PTHR23502:SF34">
    <property type="entry name" value="PROTEIN HOL1"/>
    <property type="match status" value="1"/>
</dbReference>
<dbReference type="InterPro" id="IPR036259">
    <property type="entry name" value="MFS_trans_sf"/>
</dbReference>
<organism evidence="7 8">
    <name type="scientific">Debaryomyces fabryi</name>
    <dbReference type="NCBI Taxonomy" id="58627"/>
    <lineage>
        <taxon>Eukaryota</taxon>
        <taxon>Fungi</taxon>
        <taxon>Dikarya</taxon>
        <taxon>Ascomycota</taxon>
        <taxon>Saccharomycotina</taxon>
        <taxon>Pichiomycetes</taxon>
        <taxon>Debaryomycetaceae</taxon>
        <taxon>Debaryomyces</taxon>
    </lineage>
</organism>
<dbReference type="Pfam" id="PF07690">
    <property type="entry name" value="MFS_1"/>
    <property type="match status" value="1"/>
</dbReference>
<evidence type="ECO:0000256" key="4">
    <source>
        <dbReference type="ARBA" id="ARBA00023136"/>
    </source>
</evidence>
<dbReference type="GeneID" id="26840454"/>
<evidence type="ECO:0000256" key="2">
    <source>
        <dbReference type="ARBA" id="ARBA00022692"/>
    </source>
</evidence>
<evidence type="ECO:0000313" key="7">
    <source>
        <dbReference type="EMBL" id="KSA00796.1"/>
    </source>
</evidence>
<accession>A0A0V1PXI9</accession>
<comment type="subcellular location">
    <subcellularLocation>
        <location evidence="1">Membrane</location>
        <topology evidence="1">Multi-pass membrane protein</topology>
    </subcellularLocation>
</comment>
<feature type="domain" description="Major facilitator superfamily (MFS) profile" evidence="6">
    <location>
        <begin position="69"/>
        <end position="541"/>
    </location>
</feature>
<dbReference type="InterPro" id="IPR020846">
    <property type="entry name" value="MFS_dom"/>
</dbReference>
<keyword evidence="8" id="KW-1185">Reference proteome</keyword>
<dbReference type="EMBL" id="LMYN01000074">
    <property type="protein sequence ID" value="KSA00796.1"/>
    <property type="molecule type" value="Genomic_DNA"/>
</dbReference>
<feature type="transmembrane region" description="Helical" evidence="5">
    <location>
        <begin position="334"/>
        <end position="359"/>
    </location>
</feature>
<feature type="transmembrane region" description="Helical" evidence="5">
    <location>
        <begin position="205"/>
        <end position="228"/>
    </location>
</feature>
<feature type="transmembrane region" description="Helical" evidence="5">
    <location>
        <begin position="67"/>
        <end position="92"/>
    </location>
</feature>
<dbReference type="AlphaFoldDB" id="A0A0V1PXI9"/>
<evidence type="ECO:0000256" key="5">
    <source>
        <dbReference type="SAM" id="Phobius"/>
    </source>
</evidence>
<dbReference type="OrthoDB" id="5215911at2759"/>
<dbReference type="InterPro" id="IPR011701">
    <property type="entry name" value="MFS"/>
</dbReference>
<dbReference type="GO" id="GO:0005886">
    <property type="term" value="C:plasma membrane"/>
    <property type="evidence" value="ECO:0007669"/>
    <property type="project" value="TreeGrafter"/>
</dbReference>
<keyword evidence="3 5" id="KW-1133">Transmembrane helix</keyword>
<feature type="transmembrane region" description="Helical" evidence="5">
    <location>
        <begin position="379"/>
        <end position="404"/>
    </location>
</feature>
<dbReference type="GO" id="GO:0022857">
    <property type="term" value="F:transmembrane transporter activity"/>
    <property type="evidence" value="ECO:0007669"/>
    <property type="project" value="InterPro"/>
</dbReference>
<dbReference type="SUPFAM" id="SSF103473">
    <property type="entry name" value="MFS general substrate transporter"/>
    <property type="match status" value="1"/>
</dbReference>
<feature type="transmembrane region" description="Helical" evidence="5">
    <location>
        <begin position="234"/>
        <end position="254"/>
    </location>
</feature>
<gene>
    <name evidence="7" type="ORF">AC631_03445</name>
</gene>
<dbReference type="PANTHER" id="PTHR23502">
    <property type="entry name" value="MAJOR FACILITATOR SUPERFAMILY"/>
    <property type="match status" value="1"/>
</dbReference>
<protein>
    <recommendedName>
        <fullName evidence="6">Major facilitator superfamily (MFS) profile domain-containing protein</fullName>
    </recommendedName>
</protein>
<feature type="transmembrane region" description="Helical" evidence="5">
    <location>
        <begin position="112"/>
        <end position="134"/>
    </location>
</feature>
<sequence>MSVSSLNIASFEQPEALESRISNIPRTRKESLGSIQLYHPETKKRIFIPEPSVHPDDPLTWTQLHKFYITLLVSYAIMLSNFLAGGPSIGIVQMAMDFGENAEGPDYDLTHWVSKVAYCFTATALLQGTSNFFWVPLMTKYGKRPVYLATALGYFVFALACGFASNWESYLAFRTLLGFFSGGNEVLGPLTISDVFYTHQRGTQMAIYTCALSLGIALGMIVSGLILINYDWRYIYYIGSALIGSCAVLIFFTLPETSFERDPKLLVSFIEAKKATEKHIDEKTSVAMVEENSSFESSIDLDVPQKTSYLSSLKIFKKRTYTEESLWQIFIRPIGLIILPGVLWASLIMSATIGFLVAVSTNVANAFQQTYNFEPWECGLCFIGAFIGSLLGIFAGGTIVDWWVDFMAKRNNGIKEPEMRLPPIILGGILTPVALVLYGVGIEKSLHWIVPTLGLSLLNFSLTQATNISLVYTIDCYRPIVGEITVTQLAFKSLFGFMLSFYTNPWVDNFGYAKAYGEMAAIAGILFVLSIPIYIWGKKMRETTHNWRILKFIKWKDDREVGE</sequence>
<dbReference type="Gene3D" id="1.20.1250.20">
    <property type="entry name" value="MFS general substrate transporter like domains"/>
    <property type="match status" value="1"/>
</dbReference>
<name>A0A0V1PXI9_9ASCO</name>
<feature type="transmembrane region" description="Helical" evidence="5">
    <location>
        <begin position="146"/>
        <end position="165"/>
    </location>
</feature>